<reference evidence="1" key="1">
    <citation type="submission" date="2021-12" db="EMBL/GenBank/DDBJ databases">
        <title>Prjna785345.</title>
        <authorList>
            <person name="Rujirawat T."/>
            <person name="Krajaejun T."/>
        </authorList>
    </citation>
    <scope>NUCLEOTIDE SEQUENCE</scope>
    <source>
        <strain evidence="1">Pi057C3</strain>
    </source>
</reference>
<organism evidence="1 2">
    <name type="scientific">Pythium insidiosum</name>
    <name type="common">Pythiosis disease agent</name>
    <dbReference type="NCBI Taxonomy" id="114742"/>
    <lineage>
        <taxon>Eukaryota</taxon>
        <taxon>Sar</taxon>
        <taxon>Stramenopiles</taxon>
        <taxon>Oomycota</taxon>
        <taxon>Peronosporomycetes</taxon>
        <taxon>Pythiales</taxon>
        <taxon>Pythiaceae</taxon>
        <taxon>Pythium</taxon>
    </lineage>
</organism>
<proteinExistence type="predicted"/>
<dbReference type="EMBL" id="JAKCXM010000158">
    <property type="protein sequence ID" value="KAJ0400290.1"/>
    <property type="molecule type" value="Genomic_DNA"/>
</dbReference>
<dbReference type="PANTHER" id="PTHR35748:SF1">
    <property type="entry name" value="OS05G0358400 PROTEIN"/>
    <property type="match status" value="1"/>
</dbReference>
<dbReference type="PANTHER" id="PTHR35748">
    <property type="entry name" value="OS05G0358400 PROTEIN"/>
    <property type="match status" value="1"/>
</dbReference>
<gene>
    <name evidence="1" type="ORF">P43SY_006130</name>
</gene>
<name>A0AAD5M0V9_PYTIN</name>
<comment type="caution">
    <text evidence="1">The sequence shown here is derived from an EMBL/GenBank/DDBJ whole genome shotgun (WGS) entry which is preliminary data.</text>
</comment>
<accession>A0AAD5M0V9</accession>
<protein>
    <submittedName>
        <fullName evidence="1">Uncharacterized protein</fullName>
    </submittedName>
</protein>
<keyword evidence="2" id="KW-1185">Reference proteome</keyword>
<evidence type="ECO:0000313" key="1">
    <source>
        <dbReference type="EMBL" id="KAJ0400290.1"/>
    </source>
</evidence>
<dbReference type="Proteomes" id="UP001209570">
    <property type="component" value="Unassembled WGS sequence"/>
</dbReference>
<evidence type="ECO:0000313" key="2">
    <source>
        <dbReference type="Proteomes" id="UP001209570"/>
    </source>
</evidence>
<dbReference type="AlphaFoldDB" id="A0AAD5M0V9"/>
<sequence length="226" mass="25459">MASTAPSDDARVTIVGFGSLLSEKSARSTFGDGVKNFRLARMVNYRRVFAHPASVFFERGIANLSTKEIASLSVEPAAGSSFLISVFDLPESMLPSFYEREEEFRIINADFLELDGAAGGKGLMCTRWTDEEYIHHHGQEVFDRLYKRHGLSTIWGWDEKSGILPCRVYLRHCLLSVKKLGDHVYEDFVTTTFLGDRKTTIKEYIAANPSIMDELPPPHLAERYNG</sequence>